<sequence>MESYTPLLEKTRIPQPSLQKFAVISVFSKLRSAPTHLGPDSEPGGEAISFCLLSTSPAVADQSVRELCSLIADSKMDLSRGLMELQSALEGSEPKIAGLFVKGIGFLVRLGFQRNSGSWSFSAESHPFSKVLLCRAEVKDELVHQILLFMVQKYQVDMLKVCEFLRPFLSFSVLRIPLSDFMAASFLRHLLTSMTSICCSLPDESIPVFKILMGCIKYYPFEKTDDFMDLMYIVDCVVDAYAVVLKHFVGKQLCISETQLCGIELLETILALNTVPLEIPGWITPIIELAGRILVLFKDLGLHYLPILSSTTLSLSFMITQSELEHEQMSMLKLLLDLLSWKCDTEHLVCNSVPVLGEELLLLFPVMNLMSWPSKCIKATSGEVIVVLEKIIQKLMIASRSGILKEEFPSVSRPGKIVYRLLQHLWFQDHFSSSRFFVDTFSLMEPTVHDDRGWAPKLREYALWIVQRRKSSLPITRAQEIFVTDISFLVCSVASILVLHPSLGTSAIDVLSSLGTMNPKVGVALLLAALFLSNISTCRGASGDIMLNVLRMIPSLASHPSMVPLVIQTILPLLRKGGKPVLYATAARLLCQTWEINDRAFRSLQEVLLPSCFAEYMGDRNVCLSMAASLHDICRKNPDRGVDLILSISVCIESQDHLIQALGLQSLAHLCEADVVDFYTAWDVIVKHMLDYSDNPILAHSICLLLRWGAMDAEAYPESSMNVLQILWGIGASLVHQEEPKWSKARASAFDALSHYEISYIEKIISEFKERITILYISETDDAVVCSMELFQVKMITHEHMNRRRFQKEKRVASNKIEKLLDVFPRVVLSSGKGVHAIKRPWAALLCVPLSPKLVNCKQTSADVDVEYENVFLDIAASLQLWRNSFLALLSLQSWKSFMQGWIKAKTLSSDGKGSSTVSERTSKAASNILERITRIAENSIPRTSENIALAIGALCVVLPPSIHTVHSAASEFLLKWLSQSEHEHRQWSAAMSLGLIASCLNVTDHKQKFQISMTIIEVLCNCKSTLVRGACGIGLGFICQDLLKWAEGADDLSCDRQSFKIHETELLGKIIRSLSSIICQYTELSSETLHSLSEYFPTCVDAIDTSINLELLNKHDLLEEDVWGLVGLVLGLGSSICAAYKAGEVDLLLKIKDLIISWVPQMNSLDQSLRSGTERPEMFLSVGACLVLPFLVSFCQRVELMDDRELHRILLDYRDLISLLVSAKKSGVFHESFLLVTCASAGTLLCYIVNEVMHSVEVELVVGLLELFRKCYSISNPPVIHFGGMLGVVSSLGADLGIMFHTRPLTSSGQRGGKQKESSAFMDLLHSSSVSEVSLTSITQDLFLTAQNLEDPQLQNYAAWALSLLRQSLWSEGVLNIEDDHQKDNSRPSTASQTFSDDNLVMKLCNWLITVNRPTEVPEASLFVNVRNLESVMKCLSQAPRLPKFDWGAIIRRYMRYEAEAKKHSSSVAADSCTLREQCLLFTVVHAAHFDQLLTLLDELSDLSRFRTLEPRLKCFLLFHLTNLVKVFSGSRIKKLLKDIDDFFTTFAKHEDHTNQQQLRISCWKGISQCLQESSMDFFAYEPCIKGCMEVLVSLLPDLGPEATTEIDWANLEKEWSEALRCLGKTPLNWLLKFLQVYL</sequence>
<dbReference type="GO" id="GO:0060147">
    <property type="term" value="P:regulation of post-transcriptional gene silencing"/>
    <property type="evidence" value="ECO:0007669"/>
    <property type="project" value="InterPro"/>
</dbReference>
<protein>
    <recommendedName>
        <fullName evidence="1">DUF3730 domain-containing protein</fullName>
    </recommendedName>
</protein>
<dbReference type="Pfam" id="PF12530">
    <property type="entry name" value="DUF3730"/>
    <property type="match status" value="2"/>
</dbReference>
<feature type="domain" description="DUF3730" evidence="1">
    <location>
        <begin position="82"/>
        <end position="346"/>
    </location>
</feature>
<evidence type="ECO:0000259" key="1">
    <source>
        <dbReference type="Pfam" id="PF12530"/>
    </source>
</evidence>
<keyword evidence="3" id="KW-1185">Reference proteome</keyword>
<dbReference type="Proteomes" id="UP001345219">
    <property type="component" value="Chromosome 6"/>
</dbReference>
<accession>A0AAN7Q0V3</accession>
<reference evidence="2 3" key="1">
    <citation type="journal article" date="2023" name="Hortic Res">
        <title>Pangenome of water caltrop reveals structural variations and asymmetric subgenome divergence after allopolyploidization.</title>
        <authorList>
            <person name="Zhang X."/>
            <person name="Chen Y."/>
            <person name="Wang L."/>
            <person name="Yuan Y."/>
            <person name="Fang M."/>
            <person name="Shi L."/>
            <person name="Lu R."/>
            <person name="Comes H.P."/>
            <person name="Ma Y."/>
            <person name="Chen Y."/>
            <person name="Huang G."/>
            <person name="Zhou Y."/>
            <person name="Zheng Z."/>
            <person name="Qiu Y."/>
        </authorList>
    </citation>
    <scope>NUCLEOTIDE SEQUENCE [LARGE SCALE GENOMIC DNA]</scope>
    <source>
        <tissue evidence="2">Roots</tissue>
    </source>
</reference>
<gene>
    <name evidence="2" type="ORF">SAY87_007211</name>
</gene>
<evidence type="ECO:0000313" key="3">
    <source>
        <dbReference type="Proteomes" id="UP001345219"/>
    </source>
</evidence>
<dbReference type="SUPFAM" id="SSF48371">
    <property type="entry name" value="ARM repeat"/>
    <property type="match status" value="2"/>
</dbReference>
<evidence type="ECO:0000313" key="2">
    <source>
        <dbReference type="EMBL" id="KAK4757084.1"/>
    </source>
</evidence>
<dbReference type="InterPro" id="IPR016024">
    <property type="entry name" value="ARM-type_fold"/>
</dbReference>
<dbReference type="InterPro" id="IPR022542">
    <property type="entry name" value="FOCAD/RST1_DUF3730"/>
</dbReference>
<name>A0AAN7Q0V3_9MYRT</name>
<dbReference type="InterPro" id="IPR045163">
    <property type="entry name" value="Focadhesin/RST1"/>
</dbReference>
<dbReference type="PANTHER" id="PTHR16212">
    <property type="entry name" value="FOCADHESIN FAMILY MEMBER"/>
    <property type="match status" value="1"/>
</dbReference>
<proteinExistence type="predicted"/>
<organism evidence="2 3">
    <name type="scientific">Trapa incisa</name>
    <dbReference type="NCBI Taxonomy" id="236973"/>
    <lineage>
        <taxon>Eukaryota</taxon>
        <taxon>Viridiplantae</taxon>
        <taxon>Streptophyta</taxon>
        <taxon>Embryophyta</taxon>
        <taxon>Tracheophyta</taxon>
        <taxon>Spermatophyta</taxon>
        <taxon>Magnoliopsida</taxon>
        <taxon>eudicotyledons</taxon>
        <taxon>Gunneridae</taxon>
        <taxon>Pentapetalae</taxon>
        <taxon>rosids</taxon>
        <taxon>malvids</taxon>
        <taxon>Myrtales</taxon>
        <taxon>Lythraceae</taxon>
        <taxon>Trapa</taxon>
    </lineage>
</organism>
<dbReference type="EMBL" id="JAXIOK010000013">
    <property type="protein sequence ID" value="KAK4757084.1"/>
    <property type="molecule type" value="Genomic_DNA"/>
</dbReference>
<dbReference type="Gene3D" id="1.25.10.10">
    <property type="entry name" value="Leucine-rich Repeat Variant"/>
    <property type="match status" value="1"/>
</dbReference>
<comment type="caution">
    <text evidence="2">The sequence shown here is derived from an EMBL/GenBank/DDBJ whole genome shotgun (WGS) entry which is preliminary data.</text>
</comment>
<dbReference type="InterPro" id="IPR011989">
    <property type="entry name" value="ARM-like"/>
</dbReference>
<dbReference type="PANTHER" id="PTHR16212:SF4">
    <property type="entry name" value="FOCADHESIN"/>
    <property type="match status" value="1"/>
</dbReference>
<feature type="domain" description="DUF3730" evidence="1">
    <location>
        <begin position="532"/>
        <end position="753"/>
    </location>
</feature>